<dbReference type="eggNOG" id="KOG1243">
    <property type="taxonomic scope" value="Eukaryota"/>
</dbReference>
<dbReference type="PANTHER" id="PTHR12984">
    <property type="entry name" value="SCY1-RELATED S/T PROTEIN KINASE-LIKE"/>
    <property type="match status" value="1"/>
</dbReference>
<evidence type="ECO:0000256" key="1">
    <source>
        <dbReference type="ARBA" id="ARBA00038349"/>
    </source>
</evidence>
<sequence length="984" mass="110918">MGAGSSKKIDLITQIPLSGQENNEKLVPWLLYNANVSDESDGFVTESVSIFDYVDDPNSRNACLILKTLRHPNIIQLHKYHSTPTITATTVLNNAYNDHQNTCYLVTEPLTPLVNCISNLNIHEILAGIFDVMSALKFLHYNAKIIHNNVATLSVFIGSDHAWKLGCFERATSSNSVATTATAAAATTNTAKQQTAKCEVFAPDRDGFVAFIEEIADLDYFNLNENNVNILKEVVEEIKNRATSGDDDVNDDVIDDSYPCNEHCSHFLNSTNILNKSDFVQILSFLKFIVLKSKEEKKEFFNSHCCYIVKKINFVATRSLVPKLQALPEELVTKRLLPLLTQRFVFLDETACSEFLPKFLTPRPATILTSGEWVLSEESFRTSLVPLLLKIFTIRETYVRLVLLENFKSYCRCIGEEDLKTFVLDELLLSSRESDDKLVEHSLIALSCLVPILGGNVVMGSRRTKYFFDGNVKQQPLKPCMDPGVDNLQEVLNKTKNSKKHNHRQQHLQLHQQRHYNKLNVNSKECSADISAVPNENTVNQTLTDLTANTNTNTTTTNNDLIINNNDIDSITITANNNTDVDKQQHKYLQRPIAIIEPKTNYHKPTLKELISIKNDCEDDDDKNDRKEDTDTDDDAYQNITDNMNTNSPSTNIKTEIFIIPYSLTGHTDKNRSINPSDRTKPSQNFQLPRNNGGAMKLTTTSQPPHNPSNKSSTTTIETLVQQSPSKNIQSPATPTQKNIEIKFDEEKNQMMGNIADKTNSAWEDMWESVDEPEDMKKNQLILPKITKSETITSASSRKQQQTSASSAITPTSRAPTSTSIKQTDKNTNFLKVKHAMDQPLGYGYDIKMVEIKKKTPENDAKNDDFDLFSELIPNIDFRKSEILIENSLNRKSSTTGLPTNSTRDITPTSANSNLNYDAINYSPDSIYSNNNNNNNNNNNCNKYNNNNNNDIVTAASPTTNYKLFQRTDNDWGDWNNDDDDIML</sequence>
<dbReference type="OrthoDB" id="9942861at2759"/>
<dbReference type="KEGG" id="hro:HELRODRAFT_193504"/>
<name>T1FV24_HELRO</name>
<feature type="region of interest" description="Disordered" evidence="2">
    <location>
        <begin position="928"/>
        <end position="954"/>
    </location>
</feature>
<dbReference type="InterPro" id="IPR016024">
    <property type="entry name" value="ARM-type_fold"/>
</dbReference>
<comment type="similarity">
    <text evidence="1">Belongs to the protein kinase superfamily.</text>
</comment>
<dbReference type="SUPFAM" id="SSF48371">
    <property type="entry name" value="ARM repeat"/>
    <property type="match status" value="1"/>
</dbReference>
<dbReference type="EMBL" id="KB097510">
    <property type="protein sequence ID" value="ESN95701.1"/>
    <property type="molecule type" value="Genomic_DNA"/>
</dbReference>
<dbReference type="RefSeq" id="XP_009026261.1">
    <property type="nucleotide sequence ID" value="XM_009028013.1"/>
</dbReference>
<dbReference type="PANTHER" id="PTHR12984:SF15">
    <property type="entry name" value="PROTEIN-ASSOCIATING WITH THE CARBOXYL-TERMINAL DOMAIN OF EZRIN"/>
    <property type="match status" value="1"/>
</dbReference>
<feature type="region of interest" description="Disordered" evidence="2">
    <location>
        <begin position="616"/>
        <end position="649"/>
    </location>
</feature>
<dbReference type="InParanoid" id="T1FV24"/>
<dbReference type="SUPFAM" id="SSF56112">
    <property type="entry name" value="Protein kinase-like (PK-like)"/>
    <property type="match status" value="1"/>
</dbReference>
<reference evidence="5" key="3">
    <citation type="submission" date="2015-06" db="UniProtKB">
        <authorList>
            <consortium name="EnsemblMetazoa"/>
        </authorList>
    </citation>
    <scope>IDENTIFICATION</scope>
</reference>
<feature type="region of interest" description="Disordered" evidence="2">
    <location>
        <begin position="789"/>
        <end position="821"/>
    </location>
</feature>
<dbReference type="GO" id="GO:0005524">
    <property type="term" value="F:ATP binding"/>
    <property type="evidence" value="ECO:0007669"/>
    <property type="project" value="InterPro"/>
</dbReference>
<feature type="domain" description="Protein kinase" evidence="3">
    <location>
        <begin position="1"/>
        <end position="356"/>
    </location>
</feature>
<dbReference type="GO" id="GO:0004672">
    <property type="term" value="F:protein kinase activity"/>
    <property type="evidence" value="ECO:0007669"/>
    <property type="project" value="InterPro"/>
</dbReference>
<evidence type="ECO:0000256" key="2">
    <source>
        <dbReference type="SAM" id="MobiDB-lite"/>
    </source>
</evidence>
<dbReference type="Gene3D" id="1.10.510.10">
    <property type="entry name" value="Transferase(Phosphotransferase) domain 1"/>
    <property type="match status" value="1"/>
</dbReference>
<dbReference type="OMA" id="MPESNED"/>
<dbReference type="Proteomes" id="UP000015101">
    <property type="component" value="Unassembled WGS sequence"/>
</dbReference>
<feature type="compositionally biased region" description="Polar residues" evidence="2">
    <location>
        <begin position="698"/>
        <end position="715"/>
    </location>
</feature>
<dbReference type="InterPro" id="IPR011009">
    <property type="entry name" value="Kinase-like_dom_sf"/>
</dbReference>
<proteinExistence type="inferred from homology"/>
<reference evidence="6" key="1">
    <citation type="submission" date="2012-12" db="EMBL/GenBank/DDBJ databases">
        <authorList>
            <person name="Hellsten U."/>
            <person name="Grimwood J."/>
            <person name="Chapman J.A."/>
            <person name="Shapiro H."/>
            <person name="Aerts A."/>
            <person name="Otillar R.P."/>
            <person name="Terry A.Y."/>
            <person name="Boore J.L."/>
            <person name="Simakov O."/>
            <person name="Marletaz F."/>
            <person name="Cho S.-J."/>
            <person name="Edsinger-Gonzales E."/>
            <person name="Havlak P."/>
            <person name="Kuo D.-H."/>
            <person name="Larsson T."/>
            <person name="Lv J."/>
            <person name="Arendt D."/>
            <person name="Savage R."/>
            <person name="Osoegawa K."/>
            <person name="de Jong P."/>
            <person name="Lindberg D.R."/>
            <person name="Seaver E.C."/>
            <person name="Weisblat D.A."/>
            <person name="Putnam N.H."/>
            <person name="Grigoriev I.V."/>
            <person name="Rokhsar D.S."/>
        </authorList>
    </citation>
    <scope>NUCLEOTIDE SEQUENCE</scope>
</reference>
<dbReference type="InterPro" id="IPR000719">
    <property type="entry name" value="Prot_kinase_dom"/>
</dbReference>
<dbReference type="EMBL" id="AMQM01006761">
    <property type="status" value="NOT_ANNOTATED_CDS"/>
    <property type="molecule type" value="Genomic_DNA"/>
</dbReference>
<feature type="compositionally biased region" description="Polar residues" evidence="2">
    <location>
        <begin position="673"/>
        <end position="690"/>
    </location>
</feature>
<dbReference type="PROSITE" id="PS50011">
    <property type="entry name" value="PROTEIN_KINASE_DOM"/>
    <property type="match status" value="1"/>
</dbReference>
<organism evidence="5 6">
    <name type="scientific">Helobdella robusta</name>
    <name type="common">Californian leech</name>
    <dbReference type="NCBI Taxonomy" id="6412"/>
    <lineage>
        <taxon>Eukaryota</taxon>
        <taxon>Metazoa</taxon>
        <taxon>Spiralia</taxon>
        <taxon>Lophotrochozoa</taxon>
        <taxon>Annelida</taxon>
        <taxon>Clitellata</taxon>
        <taxon>Hirudinea</taxon>
        <taxon>Rhynchobdellida</taxon>
        <taxon>Glossiphoniidae</taxon>
        <taxon>Helobdella</taxon>
    </lineage>
</organism>
<evidence type="ECO:0000313" key="6">
    <source>
        <dbReference type="Proteomes" id="UP000015101"/>
    </source>
</evidence>
<evidence type="ECO:0000313" key="5">
    <source>
        <dbReference type="EnsemblMetazoa" id="HelroP193504"/>
    </source>
</evidence>
<dbReference type="GeneID" id="20212670"/>
<protein>
    <recommendedName>
        <fullName evidence="3">Protein kinase domain-containing protein</fullName>
    </recommendedName>
</protein>
<dbReference type="InterPro" id="IPR051177">
    <property type="entry name" value="CIK-Related_Protein"/>
</dbReference>
<evidence type="ECO:0000259" key="3">
    <source>
        <dbReference type="PROSITE" id="PS50011"/>
    </source>
</evidence>
<dbReference type="EMBL" id="AMQM01006762">
    <property type="status" value="NOT_ANNOTATED_CDS"/>
    <property type="molecule type" value="Genomic_DNA"/>
</dbReference>
<feature type="compositionally biased region" description="Low complexity" evidence="2">
    <location>
        <begin position="930"/>
        <end position="950"/>
    </location>
</feature>
<feature type="region of interest" description="Disordered" evidence="2">
    <location>
        <begin position="666"/>
        <end position="715"/>
    </location>
</feature>
<dbReference type="CTD" id="20212670"/>
<dbReference type="HOGENOM" id="CLU_302909_0_0_1"/>
<accession>T1FV24</accession>
<dbReference type="AlphaFoldDB" id="T1FV24"/>
<reference evidence="4 6" key="2">
    <citation type="journal article" date="2013" name="Nature">
        <title>Insights into bilaterian evolution from three spiralian genomes.</title>
        <authorList>
            <person name="Simakov O."/>
            <person name="Marletaz F."/>
            <person name="Cho S.J."/>
            <person name="Edsinger-Gonzales E."/>
            <person name="Havlak P."/>
            <person name="Hellsten U."/>
            <person name="Kuo D.H."/>
            <person name="Larsson T."/>
            <person name="Lv J."/>
            <person name="Arendt D."/>
            <person name="Savage R."/>
            <person name="Osoegawa K."/>
            <person name="de Jong P."/>
            <person name="Grimwood J."/>
            <person name="Chapman J.A."/>
            <person name="Shapiro H."/>
            <person name="Aerts A."/>
            <person name="Otillar R.P."/>
            <person name="Terry A.Y."/>
            <person name="Boore J.L."/>
            <person name="Grigoriev I.V."/>
            <person name="Lindberg D.R."/>
            <person name="Seaver E.C."/>
            <person name="Weisblat D.A."/>
            <person name="Putnam N.H."/>
            <person name="Rokhsar D.S."/>
        </authorList>
    </citation>
    <scope>NUCLEOTIDE SEQUENCE</scope>
</reference>
<feature type="compositionally biased region" description="Polar residues" evidence="2">
    <location>
        <begin position="638"/>
        <end position="649"/>
    </location>
</feature>
<gene>
    <name evidence="5" type="primary">20212670</name>
    <name evidence="4" type="ORF">HELRODRAFT_193504</name>
</gene>
<keyword evidence="6" id="KW-1185">Reference proteome</keyword>
<dbReference type="STRING" id="6412.T1FV24"/>
<dbReference type="Gene3D" id="1.25.10.10">
    <property type="entry name" value="Leucine-rich Repeat Variant"/>
    <property type="match status" value="1"/>
</dbReference>
<feature type="region of interest" description="Disordered" evidence="2">
    <location>
        <begin position="892"/>
        <end position="915"/>
    </location>
</feature>
<evidence type="ECO:0000313" key="4">
    <source>
        <dbReference type="EMBL" id="ESN95701.1"/>
    </source>
</evidence>
<dbReference type="EnsemblMetazoa" id="HelroT193504">
    <property type="protein sequence ID" value="HelroP193504"/>
    <property type="gene ID" value="HelroG193504"/>
</dbReference>
<dbReference type="InterPro" id="IPR011989">
    <property type="entry name" value="ARM-like"/>
</dbReference>